<feature type="non-terminal residue" evidence="1">
    <location>
        <position position="89"/>
    </location>
</feature>
<name>A0A0F9NDI0_9ZZZZ</name>
<protein>
    <submittedName>
        <fullName evidence="1">Uncharacterized protein</fullName>
    </submittedName>
</protein>
<evidence type="ECO:0000313" key="1">
    <source>
        <dbReference type="EMBL" id="KKN10042.1"/>
    </source>
</evidence>
<dbReference type="EMBL" id="LAZR01004282">
    <property type="protein sequence ID" value="KKN10042.1"/>
    <property type="molecule type" value="Genomic_DNA"/>
</dbReference>
<organism evidence="1">
    <name type="scientific">marine sediment metagenome</name>
    <dbReference type="NCBI Taxonomy" id="412755"/>
    <lineage>
        <taxon>unclassified sequences</taxon>
        <taxon>metagenomes</taxon>
        <taxon>ecological metagenomes</taxon>
    </lineage>
</organism>
<accession>A0A0F9NDI0</accession>
<proteinExistence type="predicted"/>
<sequence length="89" mass="10610">MNNNQQIDWYADKKEEAGKYPIIWNTSKCEVGECKNDRTVHRWSLPFTTSFGLTKECFDCNKTRQVEGLNPHIWVSKQSYYSKQRIEEM</sequence>
<comment type="caution">
    <text evidence="1">The sequence shown here is derived from an EMBL/GenBank/DDBJ whole genome shotgun (WGS) entry which is preliminary data.</text>
</comment>
<dbReference type="AlphaFoldDB" id="A0A0F9NDI0"/>
<gene>
    <name evidence="1" type="ORF">LCGC14_1040470</name>
</gene>
<reference evidence="1" key="1">
    <citation type="journal article" date="2015" name="Nature">
        <title>Complex archaea that bridge the gap between prokaryotes and eukaryotes.</title>
        <authorList>
            <person name="Spang A."/>
            <person name="Saw J.H."/>
            <person name="Jorgensen S.L."/>
            <person name="Zaremba-Niedzwiedzka K."/>
            <person name="Martijn J."/>
            <person name="Lind A.E."/>
            <person name="van Eijk R."/>
            <person name="Schleper C."/>
            <person name="Guy L."/>
            <person name="Ettema T.J."/>
        </authorList>
    </citation>
    <scope>NUCLEOTIDE SEQUENCE</scope>
</reference>